<name>A0A7S4PIC6_9EUKA</name>
<protein>
    <submittedName>
        <fullName evidence="1">Uncharacterized protein</fullName>
    </submittedName>
</protein>
<accession>A0A7S4PIC6</accession>
<organism evidence="1">
    <name type="scientific">Paramoeba aestuarina</name>
    <dbReference type="NCBI Taxonomy" id="180227"/>
    <lineage>
        <taxon>Eukaryota</taxon>
        <taxon>Amoebozoa</taxon>
        <taxon>Discosea</taxon>
        <taxon>Flabellinia</taxon>
        <taxon>Dactylopodida</taxon>
        <taxon>Paramoebidae</taxon>
        <taxon>Paramoeba</taxon>
    </lineage>
</organism>
<gene>
    <name evidence="1" type="ORF">NAES01612_LOCUS24011</name>
</gene>
<evidence type="ECO:0000313" key="1">
    <source>
        <dbReference type="EMBL" id="CAE2335564.1"/>
    </source>
</evidence>
<proteinExistence type="predicted"/>
<reference evidence="1" key="1">
    <citation type="submission" date="2021-01" db="EMBL/GenBank/DDBJ databases">
        <authorList>
            <person name="Corre E."/>
            <person name="Pelletier E."/>
            <person name="Niang G."/>
            <person name="Scheremetjew M."/>
            <person name="Finn R."/>
            <person name="Kale V."/>
            <person name="Holt S."/>
            <person name="Cochrane G."/>
            <person name="Meng A."/>
            <person name="Brown T."/>
            <person name="Cohen L."/>
        </authorList>
    </citation>
    <scope>NUCLEOTIDE SEQUENCE</scope>
    <source>
        <strain evidence="1">SoJaBio B1-5/56/2</strain>
    </source>
</reference>
<dbReference type="EMBL" id="HBKR01036736">
    <property type="protein sequence ID" value="CAE2335564.1"/>
    <property type="molecule type" value="Transcribed_RNA"/>
</dbReference>
<dbReference type="AlphaFoldDB" id="A0A7S4PIC6"/>
<sequence>MDSDFCSSQTNVPQPADLRGCFLLSHDTPTSKVDDYNTTDDILDFISDEKYAHFFKSDRKNGIALCFKTNGFSPCDNSTDAQNWFGLVDDFFDKANQIIRDNNLNVEFIMDGVGTPGAGRTCLNQKYRPWVSTYIYPNDPSDAITSNNPLKGYDRFQVLNEPEQSMSDPEGWIDYFASIDYGKFSNGSYPYQFWEPSDQDTILEVCDAYLAYPDEMHEEGFKFAINIDPVIFQIYTASRSGTAYNIHLIPKAENPLILTFLNPLSSHPSPFTLLVVYSLDDANYYQFYGAPKLFDQIEQKSPPRSLPSSFPVTSLSSPSKKENFLSFIEVMIGYNMGANNGTYYEYYALNWVDYKLEKEGEEKGVGGGEASSGSIASCFWGEAEPFLIEASVYDLTASSSCALNWSISNVLSPSSLVDSFCLDTDFNLTNPFVSVASTTLNSENGGCEVYSVVRVGVKKEKIYEAVIQATLTPSSSSPSVSLNQMSKLKEVDVGGQPRIAMTTTTVNGNEHVVCGTVHAEGFCWNNHHANTRNNPRLCDQTPSSDAHSLSYSFAPFSSHSSFFEKNENYFSVCDDDKLVGTYDQGSSPSVAFWESAGEVAMVMAHEGSVDPLDAFCASTALPFNGIVLDAWKVPYLPLGDQFGGQ</sequence>